<sequence length="367" mass="40989">MANAHTVISLTAFERFLLGSPDPIIDKFFSRWTIDQILSLRRVNSNLLLAVEGYSARAWSIDTTFDRWFYHVQSFLEVLDACEGIVAGSEAQQHFARHEFRGKDLDIYVPCHGLLRMGRWLKSEGFRFQTSGGKHILFDAAAVMFSAATVGNHDLGGRDVYGSPLPNAFSSFNFVRFPTDNLRMLDMDGCRVQLIAVRGDPIPFMINNFHSTGVMNYITGKYAVSLFPRHTFVERQMFICQDMTRNAHANRSWIAKYRGRGFTVIGATDERVQSAELRAWDRTVGDRFTWVLPHARSVIPGKLTLNIPRVGFEVLPAQSGVAASGAALRLGPKFIYSSMALIATGDDFGHIGSTEIVAAFAEYAVDT</sequence>
<evidence type="ECO:0000313" key="2">
    <source>
        <dbReference type="Proteomes" id="UP000184267"/>
    </source>
</evidence>
<dbReference type="AlphaFoldDB" id="A0A1M2VQ86"/>
<comment type="caution">
    <text evidence="1">The sequence shown here is derived from an EMBL/GenBank/DDBJ whole genome shotgun (WGS) entry which is preliminary data.</text>
</comment>
<reference evidence="1 2" key="1">
    <citation type="submission" date="2016-10" db="EMBL/GenBank/DDBJ databases">
        <title>Genome sequence of the basidiomycete white-rot fungus Trametes pubescens.</title>
        <authorList>
            <person name="Makela M.R."/>
            <person name="Granchi Z."/>
            <person name="Peng M."/>
            <person name="De Vries R.P."/>
            <person name="Grigoriev I."/>
            <person name="Riley R."/>
            <person name="Hilden K."/>
        </authorList>
    </citation>
    <scope>NUCLEOTIDE SEQUENCE [LARGE SCALE GENOMIC DNA]</scope>
    <source>
        <strain evidence="1 2">FBCC735</strain>
    </source>
</reference>
<dbReference type="OrthoDB" id="3046414at2759"/>
<gene>
    <name evidence="1" type="ORF">TRAPUB_13794</name>
</gene>
<evidence type="ECO:0000313" key="1">
    <source>
        <dbReference type="EMBL" id="OJT09726.1"/>
    </source>
</evidence>
<organism evidence="1 2">
    <name type="scientific">Trametes pubescens</name>
    <name type="common">White-rot fungus</name>
    <dbReference type="NCBI Taxonomy" id="154538"/>
    <lineage>
        <taxon>Eukaryota</taxon>
        <taxon>Fungi</taxon>
        <taxon>Dikarya</taxon>
        <taxon>Basidiomycota</taxon>
        <taxon>Agaricomycotina</taxon>
        <taxon>Agaricomycetes</taxon>
        <taxon>Polyporales</taxon>
        <taxon>Polyporaceae</taxon>
        <taxon>Trametes</taxon>
    </lineage>
</organism>
<dbReference type="Proteomes" id="UP000184267">
    <property type="component" value="Unassembled WGS sequence"/>
</dbReference>
<dbReference type="STRING" id="154538.A0A1M2VQ86"/>
<dbReference type="OMA" id="HANRSWI"/>
<dbReference type="EMBL" id="MNAD01000882">
    <property type="protein sequence ID" value="OJT09726.1"/>
    <property type="molecule type" value="Genomic_DNA"/>
</dbReference>
<protein>
    <submittedName>
        <fullName evidence="1">Uncharacterized protein</fullName>
    </submittedName>
</protein>
<proteinExistence type="predicted"/>
<accession>A0A1M2VQ86</accession>
<name>A0A1M2VQ86_TRAPU</name>
<keyword evidence="2" id="KW-1185">Reference proteome</keyword>